<keyword evidence="2 5" id="KW-0808">Transferase</keyword>
<feature type="domain" description="Glycosyl transferase family 1" evidence="3">
    <location>
        <begin position="204"/>
        <end position="363"/>
    </location>
</feature>
<dbReference type="GO" id="GO:1901137">
    <property type="term" value="P:carbohydrate derivative biosynthetic process"/>
    <property type="evidence" value="ECO:0007669"/>
    <property type="project" value="UniProtKB-ARBA"/>
</dbReference>
<dbReference type="AlphaFoldDB" id="A0A255E777"/>
<dbReference type="RefSeq" id="WP_094451357.1">
    <property type="nucleotide sequence ID" value="NZ_NMVI01000025.1"/>
</dbReference>
<dbReference type="Pfam" id="PF00534">
    <property type="entry name" value="Glycos_transf_1"/>
    <property type="match status" value="1"/>
</dbReference>
<feature type="domain" description="Glycosyltransferase subfamily 4-like N-terminal" evidence="4">
    <location>
        <begin position="14"/>
        <end position="189"/>
    </location>
</feature>
<dbReference type="PANTHER" id="PTHR45947">
    <property type="entry name" value="SULFOQUINOVOSYL TRANSFERASE SQD2"/>
    <property type="match status" value="1"/>
</dbReference>
<evidence type="ECO:0000313" key="6">
    <source>
        <dbReference type="Proteomes" id="UP000216533"/>
    </source>
</evidence>
<dbReference type="Pfam" id="PF13439">
    <property type="entry name" value="Glyco_transf_4"/>
    <property type="match status" value="1"/>
</dbReference>
<evidence type="ECO:0000256" key="1">
    <source>
        <dbReference type="ARBA" id="ARBA00022676"/>
    </source>
</evidence>
<protein>
    <submittedName>
        <fullName evidence="5">Glycosyl transferase family 1</fullName>
    </submittedName>
</protein>
<evidence type="ECO:0000313" key="5">
    <source>
        <dbReference type="EMBL" id="OYN85252.1"/>
    </source>
</evidence>
<evidence type="ECO:0000259" key="3">
    <source>
        <dbReference type="Pfam" id="PF00534"/>
    </source>
</evidence>
<reference evidence="5 6" key="1">
    <citation type="submission" date="2017-07" db="EMBL/GenBank/DDBJ databases">
        <title>Draft whole genome sequences of clinical Proprionibacteriaceae strains.</title>
        <authorList>
            <person name="Bernier A.-M."/>
            <person name="Bernard K."/>
            <person name="Domingo M.-C."/>
        </authorList>
    </citation>
    <scope>NUCLEOTIDE SEQUENCE [LARGE SCALE GENOMIC DNA]</scope>
    <source>
        <strain evidence="5 6">NML 160184</strain>
    </source>
</reference>
<keyword evidence="1" id="KW-0328">Glycosyltransferase</keyword>
<dbReference type="Gene3D" id="3.40.50.2000">
    <property type="entry name" value="Glycogen Phosphorylase B"/>
    <property type="match status" value="2"/>
</dbReference>
<dbReference type="SUPFAM" id="SSF53756">
    <property type="entry name" value="UDP-Glycosyltransferase/glycogen phosphorylase"/>
    <property type="match status" value="1"/>
</dbReference>
<sequence length="392" mass="43550">MRILIGTDTYPPTVNGAANFSERLAHGLVGRGHDVHVVCPSPDAHVGPVERDGMTLHHVRAFDYWAYKSFRVIYPWQAHPVSRQLIKVIDPEVVHLQDHFLIGRGLAHACRKYGYPLVATNHLVPENFFDHVPVPAPVRGIGSRWLWDDLERAFSCAAVVTSPTQKAVDLLEEATDMRALAVSNGIDVEPYAAAEQRWAAHRARADHVPTILFVGRLDQEKRVNDPIRAMAKLPADLPAKLEIVGQGGMRHEWEQLAKELGLGPDRIEFRGFIDDDELLETYGRADLFCMPGVAELQSLVTMEAMAAGMPVVAANAMALPHLVRPGRNGWLYEPGDVEDLVARLAPLLRDGGLRQRMGEASKEIVASHAMATTLDRFEELYELAIRTQTARN</sequence>
<dbReference type="PANTHER" id="PTHR45947:SF3">
    <property type="entry name" value="SULFOQUINOVOSYL TRANSFERASE SQD2"/>
    <property type="match status" value="1"/>
</dbReference>
<dbReference type="GO" id="GO:0016757">
    <property type="term" value="F:glycosyltransferase activity"/>
    <property type="evidence" value="ECO:0007669"/>
    <property type="project" value="UniProtKB-KW"/>
</dbReference>
<dbReference type="InterPro" id="IPR050194">
    <property type="entry name" value="Glycosyltransferase_grp1"/>
</dbReference>
<dbReference type="Proteomes" id="UP000216533">
    <property type="component" value="Unassembled WGS sequence"/>
</dbReference>
<evidence type="ECO:0000256" key="2">
    <source>
        <dbReference type="ARBA" id="ARBA00022679"/>
    </source>
</evidence>
<proteinExistence type="predicted"/>
<gene>
    <name evidence="5" type="ORF">CGZ92_10615</name>
</gene>
<accession>A0A255E777</accession>
<name>A0A255E777_9ACTN</name>
<comment type="caution">
    <text evidence="5">The sequence shown here is derived from an EMBL/GenBank/DDBJ whole genome shotgun (WGS) entry which is preliminary data.</text>
</comment>
<dbReference type="InterPro" id="IPR028098">
    <property type="entry name" value="Glyco_trans_4-like_N"/>
</dbReference>
<dbReference type="EMBL" id="NMVI01000025">
    <property type="protein sequence ID" value="OYN85252.1"/>
    <property type="molecule type" value="Genomic_DNA"/>
</dbReference>
<organism evidence="5 6">
    <name type="scientific">Parenemella sanctibonifatiensis</name>
    <dbReference type="NCBI Taxonomy" id="2016505"/>
    <lineage>
        <taxon>Bacteria</taxon>
        <taxon>Bacillati</taxon>
        <taxon>Actinomycetota</taxon>
        <taxon>Actinomycetes</taxon>
        <taxon>Propionibacteriales</taxon>
        <taxon>Propionibacteriaceae</taxon>
        <taxon>Parenemella</taxon>
    </lineage>
</organism>
<dbReference type="InterPro" id="IPR001296">
    <property type="entry name" value="Glyco_trans_1"/>
</dbReference>
<evidence type="ECO:0000259" key="4">
    <source>
        <dbReference type="Pfam" id="PF13439"/>
    </source>
</evidence>